<feature type="transmembrane region" description="Helical" evidence="8">
    <location>
        <begin position="6"/>
        <end position="27"/>
    </location>
</feature>
<dbReference type="GO" id="GO:0042773">
    <property type="term" value="P:ATP synthesis coupled electron transport"/>
    <property type="evidence" value="ECO:0007669"/>
    <property type="project" value="InterPro"/>
</dbReference>
<organism evidence="10 11">
    <name type="scientific">Lebetimonas natsushimae</name>
    <dbReference type="NCBI Taxonomy" id="1936991"/>
    <lineage>
        <taxon>Bacteria</taxon>
        <taxon>Pseudomonadati</taxon>
        <taxon>Campylobacterota</taxon>
        <taxon>Epsilonproteobacteria</taxon>
        <taxon>Nautiliales</taxon>
        <taxon>Nautiliaceae</taxon>
        <taxon>Lebetimonas</taxon>
    </lineage>
</organism>
<evidence type="ECO:0000256" key="4">
    <source>
        <dbReference type="ARBA" id="ARBA00022989"/>
    </source>
</evidence>
<feature type="transmembrane region" description="Helical" evidence="8">
    <location>
        <begin position="39"/>
        <end position="66"/>
    </location>
</feature>
<dbReference type="InterPro" id="IPR052175">
    <property type="entry name" value="ComplexI-like_HydComp"/>
</dbReference>
<dbReference type="AlphaFoldDB" id="A0A292YD17"/>
<feature type="transmembrane region" description="Helical" evidence="8">
    <location>
        <begin position="598"/>
        <end position="618"/>
    </location>
</feature>
<evidence type="ECO:0000256" key="6">
    <source>
        <dbReference type="ARBA" id="ARBA00023136"/>
    </source>
</evidence>
<keyword evidence="3 7" id="KW-0812">Transmembrane</keyword>
<reference evidence="10 11" key="1">
    <citation type="journal article" date="2017" name="Syst. Appl. Microbiol.">
        <title>Lebetimonas natsushimae sp. nov., a novel strictly anaerobic, moderately thermophilic chemoautotroph isolated from a deep-sea hydrothermal vent polychaete nest in the Mid-Okinawa Trough.</title>
        <authorList>
            <person name="Nagata R."/>
            <person name="Takaki Y."/>
            <person name="Tame A."/>
            <person name="Nunoura T."/>
            <person name="Muto H."/>
            <person name="Mino S."/>
            <person name="Sawayama S."/>
            <person name="Takai K."/>
            <person name="Nakagawa S."/>
        </authorList>
    </citation>
    <scope>NUCLEOTIDE SEQUENCE [LARGE SCALE GENOMIC DNA]</scope>
    <source>
        <strain evidence="10 11">HS1857</strain>
    </source>
</reference>
<feature type="transmembrane region" description="Helical" evidence="8">
    <location>
        <begin position="91"/>
        <end position="110"/>
    </location>
</feature>
<evidence type="ECO:0000256" key="7">
    <source>
        <dbReference type="RuleBase" id="RU000320"/>
    </source>
</evidence>
<keyword evidence="6 8" id="KW-0472">Membrane</keyword>
<dbReference type="GO" id="GO:0008137">
    <property type="term" value="F:NADH dehydrogenase (ubiquinone) activity"/>
    <property type="evidence" value="ECO:0007669"/>
    <property type="project" value="InterPro"/>
</dbReference>
<feature type="transmembrane region" description="Helical" evidence="8">
    <location>
        <begin position="131"/>
        <end position="156"/>
    </location>
</feature>
<evidence type="ECO:0000256" key="2">
    <source>
        <dbReference type="ARBA" id="ARBA00022475"/>
    </source>
</evidence>
<protein>
    <submittedName>
        <fullName evidence="10">Hydrogenase-4 component B</fullName>
    </submittedName>
</protein>
<proteinExistence type="predicted"/>
<dbReference type="InterPro" id="IPR001750">
    <property type="entry name" value="ND/Mrp_TM"/>
</dbReference>
<dbReference type="EMBL" id="BDME01000001">
    <property type="protein sequence ID" value="GAX87329.1"/>
    <property type="molecule type" value="Genomic_DNA"/>
</dbReference>
<keyword evidence="5" id="KW-0560">Oxidoreductase</keyword>
<dbReference type="Pfam" id="PF00361">
    <property type="entry name" value="Proton_antipo_M"/>
    <property type="match status" value="1"/>
</dbReference>
<evidence type="ECO:0000256" key="8">
    <source>
        <dbReference type="SAM" id="Phobius"/>
    </source>
</evidence>
<dbReference type="OrthoDB" id="9811798at2"/>
<name>A0A292YD17_9BACT</name>
<accession>A0A292YD17</accession>
<evidence type="ECO:0000256" key="5">
    <source>
        <dbReference type="ARBA" id="ARBA00023002"/>
    </source>
</evidence>
<feature type="domain" description="NADH:quinone oxidoreductase/Mrp antiporter transmembrane" evidence="9">
    <location>
        <begin position="56"/>
        <end position="346"/>
    </location>
</feature>
<evidence type="ECO:0000259" key="9">
    <source>
        <dbReference type="Pfam" id="PF00361"/>
    </source>
</evidence>
<comment type="subcellular location">
    <subcellularLocation>
        <location evidence="1">Cell membrane</location>
        <topology evidence="1">Multi-pass membrane protein</topology>
    </subcellularLocation>
    <subcellularLocation>
        <location evidence="7">Membrane</location>
        <topology evidence="7">Multi-pass membrane protein</topology>
    </subcellularLocation>
</comment>
<feature type="transmembrane region" description="Helical" evidence="8">
    <location>
        <begin position="305"/>
        <end position="333"/>
    </location>
</feature>
<gene>
    <name evidence="10" type="ORF">LNAT_P0624</name>
</gene>
<evidence type="ECO:0000313" key="10">
    <source>
        <dbReference type="EMBL" id="GAX87329.1"/>
    </source>
</evidence>
<dbReference type="Proteomes" id="UP000217944">
    <property type="component" value="Unassembled WGS sequence"/>
</dbReference>
<feature type="transmembrane region" description="Helical" evidence="8">
    <location>
        <begin position="451"/>
        <end position="471"/>
    </location>
</feature>
<dbReference type="GO" id="GO:0005886">
    <property type="term" value="C:plasma membrane"/>
    <property type="evidence" value="ECO:0007669"/>
    <property type="project" value="UniProtKB-SubCell"/>
</dbReference>
<evidence type="ECO:0000256" key="3">
    <source>
        <dbReference type="ARBA" id="ARBA00022692"/>
    </source>
</evidence>
<feature type="transmembrane region" description="Helical" evidence="8">
    <location>
        <begin position="353"/>
        <end position="380"/>
    </location>
</feature>
<sequence length="621" mass="70367">MFDFNPFSMLFGFLILLGVIPNLFYMAGYLNHIERKFHFLLHYFTFIISMFGVVLSNNILVFLFFWELMSLSSWQLILTEPTPKNLKAARFYFFMTHFGFVFILFFFLLVSPDNLTMSFDYLKLNIQNFKYPTLLFLLMSLGFLSKAGAVPLHVWLPYAHPAAPSPVSALMSGVMLKVAIFAFLKFLFMFNYWPIEWGIIILIIGALSALIGVLYALSEHDIKALLANHSVENIGIILIGIGVGMIFNTLNLPIISAFAFIAAIYHTFNHMSFKSLLFMSAGSVLYETHTKNIEKYGGLIKNMPITAFSFLIAAISISALPPTNGFLSEWMIFQSMLSSGGINNIALKLAFPFSIFALALTGGLAIACFVKAFGISFLGLHRSENAKHAKEVNTLMQIGQILMAVVIISLMLFVPFIIKFINLSTPILNIYDKIFPNIWIMKSVNGNGGSISPLILVIALIVVTSVIYFIYKSLNIKERVYHTWACGYEVGATNQYSATGFAGPIRKFFTWLYRPKEHKITETLSGHKTKFSYSFYEVHVKPLFEESLYSGTVKLANIISYYVYKISHFEKTKYVALIFNLIILVLFSYRVFYHEISWGNIVLEITIIAIFTKILLLGDKK</sequence>
<dbReference type="PANTHER" id="PTHR42682:SF3">
    <property type="entry name" value="FORMATE HYDROGENLYASE SUBUNIT 3-RELATED"/>
    <property type="match status" value="1"/>
</dbReference>
<feature type="transmembrane region" description="Helical" evidence="8">
    <location>
        <begin position="401"/>
        <end position="421"/>
    </location>
</feature>
<evidence type="ECO:0000256" key="1">
    <source>
        <dbReference type="ARBA" id="ARBA00004651"/>
    </source>
</evidence>
<feature type="transmembrane region" description="Helical" evidence="8">
    <location>
        <begin position="574"/>
        <end position="592"/>
    </location>
</feature>
<keyword evidence="11" id="KW-1185">Reference proteome</keyword>
<evidence type="ECO:0000313" key="11">
    <source>
        <dbReference type="Proteomes" id="UP000217944"/>
    </source>
</evidence>
<keyword evidence="4 8" id="KW-1133">Transmembrane helix</keyword>
<feature type="transmembrane region" description="Helical" evidence="8">
    <location>
        <begin position="168"/>
        <end position="190"/>
    </location>
</feature>
<dbReference type="PANTHER" id="PTHR42682">
    <property type="entry name" value="HYDROGENASE-4 COMPONENT F"/>
    <property type="match status" value="1"/>
</dbReference>
<feature type="transmembrane region" description="Helical" evidence="8">
    <location>
        <begin position="237"/>
        <end position="265"/>
    </location>
</feature>
<comment type="caution">
    <text evidence="10">The sequence shown here is derived from an EMBL/GenBank/DDBJ whole genome shotgun (WGS) entry which is preliminary data.</text>
</comment>
<dbReference type="RefSeq" id="WP_096258473.1">
    <property type="nucleotide sequence ID" value="NZ_BDME01000001.1"/>
</dbReference>
<dbReference type="GO" id="GO:0016491">
    <property type="term" value="F:oxidoreductase activity"/>
    <property type="evidence" value="ECO:0007669"/>
    <property type="project" value="UniProtKB-KW"/>
</dbReference>
<keyword evidence="2" id="KW-1003">Cell membrane</keyword>
<dbReference type="InterPro" id="IPR003918">
    <property type="entry name" value="NADH_UbQ_OxRdtase"/>
</dbReference>
<feature type="transmembrane region" description="Helical" evidence="8">
    <location>
        <begin position="197"/>
        <end position="217"/>
    </location>
</feature>
<dbReference type="PRINTS" id="PR01437">
    <property type="entry name" value="NUOXDRDTASE4"/>
</dbReference>